<evidence type="ECO:0000256" key="1">
    <source>
        <dbReference type="ARBA" id="ARBA00006149"/>
    </source>
</evidence>
<keyword evidence="7" id="KW-1185">Reference proteome</keyword>
<sequence length="217" mass="23095">MLVRAPGVYRPQHDTRLLIHALAQAGIPRGGRVLDICTGTGALAVAAVHHGARTVTAVDVSRRAVATAWLNCRIRGLTIRALHGDFEAILGTDRFDLVLANPPYVPAPRGAPDRGGARAWNAGEKGRAILDRLCAVTPHLLEPGGVALTVHSGLCHPDTTLTQLRDGGLKAAIVARSSVPFGPIMRELTPWLISTGLIEPGQNREDLVVIRADKPRP</sequence>
<dbReference type="InterPro" id="IPR052190">
    <property type="entry name" value="Euk-Arch_PrmC-MTase"/>
</dbReference>
<comment type="similarity">
    <text evidence="1">Belongs to the eukaryotic/archaeal PrmC-related family.</text>
</comment>
<dbReference type="InterPro" id="IPR007848">
    <property type="entry name" value="Small_mtfrase_dom"/>
</dbReference>
<dbReference type="NCBIfam" id="TIGR00537">
    <property type="entry name" value="hemK_rel_arch"/>
    <property type="match status" value="1"/>
</dbReference>
<protein>
    <submittedName>
        <fullName evidence="6">Class I SAM-dependent methyltransferase</fullName>
    </submittedName>
</protein>
<evidence type="ECO:0000256" key="3">
    <source>
        <dbReference type="ARBA" id="ARBA00022679"/>
    </source>
</evidence>
<proteinExistence type="inferred from homology"/>
<dbReference type="PANTHER" id="PTHR45875">
    <property type="entry name" value="METHYLTRANSFERASE N6AMT1"/>
    <property type="match status" value="1"/>
</dbReference>
<dbReference type="GO" id="GO:0008168">
    <property type="term" value="F:methyltransferase activity"/>
    <property type="evidence" value="ECO:0007669"/>
    <property type="project" value="UniProtKB-KW"/>
</dbReference>
<keyword evidence="4" id="KW-0949">S-adenosyl-L-methionine</keyword>
<dbReference type="InterPro" id="IPR029063">
    <property type="entry name" value="SAM-dependent_MTases_sf"/>
</dbReference>
<evidence type="ECO:0000259" key="5">
    <source>
        <dbReference type="Pfam" id="PF05175"/>
    </source>
</evidence>
<gene>
    <name evidence="6" type="ORF">OG563_18920</name>
</gene>
<accession>A0ABZ1Z6F0</accession>
<dbReference type="InterPro" id="IPR002052">
    <property type="entry name" value="DNA_methylase_N6_adenine_CS"/>
</dbReference>
<evidence type="ECO:0000256" key="4">
    <source>
        <dbReference type="ARBA" id="ARBA00022691"/>
    </source>
</evidence>
<dbReference type="PANTHER" id="PTHR45875:SF1">
    <property type="entry name" value="METHYLTRANSFERASE N6AMT1"/>
    <property type="match status" value="1"/>
</dbReference>
<evidence type="ECO:0000313" key="7">
    <source>
        <dbReference type="Proteomes" id="UP001432062"/>
    </source>
</evidence>
<dbReference type="Proteomes" id="UP001432062">
    <property type="component" value="Chromosome"/>
</dbReference>
<feature type="domain" description="Methyltransferase small" evidence="5">
    <location>
        <begin position="13"/>
        <end position="104"/>
    </location>
</feature>
<evidence type="ECO:0000313" key="6">
    <source>
        <dbReference type="EMBL" id="WUV51134.1"/>
    </source>
</evidence>
<dbReference type="SUPFAM" id="SSF53335">
    <property type="entry name" value="S-adenosyl-L-methionine-dependent methyltransferases"/>
    <property type="match status" value="1"/>
</dbReference>
<evidence type="ECO:0000256" key="2">
    <source>
        <dbReference type="ARBA" id="ARBA00022603"/>
    </source>
</evidence>
<dbReference type="Gene3D" id="3.40.50.150">
    <property type="entry name" value="Vaccinia Virus protein VP39"/>
    <property type="match status" value="1"/>
</dbReference>
<name>A0ABZ1Z6F0_9NOCA</name>
<dbReference type="PROSITE" id="PS00092">
    <property type="entry name" value="N6_MTASE"/>
    <property type="match status" value="1"/>
</dbReference>
<organism evidence="6 7">
    <name type="scientific">Nocardia vinacea</name>
    <dbReference type="NCBI Taxonomy" id="96468"/>
    <lineage>
        <taxon>Bacteria</taxon>
        <taxon>Bacillati</taxon>
        <taxon>Actinomycetota</taxon>
        <taxon>Actinomycetes</taxon>
        <taxon>Mycobacteriales</taxon>
        <taxon>Nocardiaceae</taxon>
        <taxon>Nocardia</taxon>
    </lineage>
</organism>
<dbReference type="CDD" id="cd02440">
    <property type="entry name" value="AdoMet_MTases"/>
    <property type="match status" value="1"/>
</dbReference>
<keyword evidence="3" id="KW-0808">Transferase</keyword>
<dbReference type="GO" id="GO:0032259">
    <property type="term" value="P:methylation"/>
    <property type="evidence" value="ECO:0007669"/>
    <property type="project" value="UniProtKB-KW"/>
</dbReference>
<dbReference type="Pfam" id="PF05175">
    <property type="entry name" value="MTS"/>
    <property type="match status" value="1"/>
</dbReference>
<dbReference type="RefSeq" id="WP_327101895.1">
    <property type="nucleotide sequence ID" value="NZ_CP109149.1"/>
</dbReference>
<reference evidence="6" key="1">
    <citation type="submission" date="2022-10" db="EMBL/GenBank/DDBJ databases">
        <title>The complete genomes of actinobacterial strains from the NBC collection.</title>
        <authorList>
            <person name="Joergensen T.S."/>
            <person name="Alvarez Arevalo M."/>
            <person name="Sterndorff E.B."/>
            <person name="Faurdal D."/>
            <person name="Vuksanovic O."/>
            <person name="Mourched A.-S."/>
            <person name="Charusanti P."/>
            <person name="Shaw S."/>
            <person name="Blin K."/>
            <person name="Weber T."/>
        </authorList>
    </citation>
    <scope>NUCLEOTIDE SEQUENCE</scope>
    <source>
        <strain evidence="6">NBC_01482</strain>
    </source>
</reference>
<keyword evidence="2 6" id="KW-0489">Methyltransferase</keyword>
<dbReference type="EMBL" id="CP109441">
    <property type="protein sequence ID" value="WUV51134.1"/>
    <property type="molecule type" value="Genomic_DNA"/>
</dbReference>
<dbReference type="InterPro" id="IPR004557">
    <property type="entry name" value="PrmC-related"/>
</dbReference>